<dbReference type="Proteomes" id="UP000248764">
    <property type="component" value="Unassembled WGS sequence"/>
</dbReference>
<dbReference type="AlphaFoldDB" id="A0A2W2BEY4"/>
<dbReference type="Gene3D" id="3.40.50.1820">
    <property type="entry name" value="alpha/beta hydrolase"/>
    <property type="match status" value="1"/>
</dbReference>
<dbReference type="InterPro" id="IPR050471">
    <property type="entry name" value="AB_hydrolase"/>
</dbReference>
<dbReference type="EMBL" id="POTW01000021">
    <property type="protein sequence ID" value="PZF83830.1"/>
    <property type="molecule type" value="Genomic_DNA"/>
</dbReference>
<dbReference type="PANTHER" id="PTHR43433:SF5">
    <property type="entry name" value="AB HYDROLASE-1 DOMAIN-CONTAINING PROTEIN"/>
    <property type="match status" value="1"/>
</dbReference>
<accession>A0A2W2BEY4</accession>
<comment type="caution">
    <text evidence="2">The sequence shown here is derived from an EMBL/GenBank/DDBJ whole genome shotgun (WGS) entry which is preliminary data.</text>
</comment>
<organism evidence="2 3">
    <name type="scientific">Jiangella anatolica</name>
    <dbReference type="NCBI Taxonomy" id="2670374"/>
    <lineage>
        <taxon>Bacteria</taxon>
        <taxon>Bacillati</taxon>
        <taxon>Actinomycetota</taxon>
        <taxon>Actinomycetes</taxon>
        <taxon>Jiangellales</taxon>
        <taxon>Jiangellaceae</taxon>
        <taxon>Jiangella</taxon>
    </lineage>
</organism>
<gene>
    <name evidence="2" type="ORF">C1I92_11140</name>
</gene>
<dbReference type="Pfam" id="PF00561">
    <property type="entry name" value="Abhydrolase_1"/>
    <property type="match status" value="1"/>
</dbReference>
<dbReference type="InterPro" id="IPR000073">
    <property type="entry name" value="AB_hydrolase_1"/>
</dbReference>
<name>A0A2W2BEY4_9ACTN</name>
<feature type="domain" description="AB hydrolase-1" evidence="1">
    <location>
        <begin position="31"/>
        <end position="248"/>
    </location>
</feature>
<dbReference type="PANTHER" id="PTHR43433">
    <property type="entry name" value="HYDROLASE, ALPHA/BETA FOLD FAMILY PROTEIN"/>
    <property type="match status" value="1"/>
</dbReference>
<proteinExistence type="predicted"/>
<evidence type="ECO:0000259" key="1">
    <source>
        <dbReference type="Pfam" id="PF00561"/>
    </source>
</evidence>
<dbReference type="InterPro" id="IPR029058">
    <property type="entry name" value="AB_hydrolase_fold"/>
</dbReference>
<sequence>MSRSCALTDLTTSALGIRHDPSSATEGSSQTLVLVNSLGTTTRMWDQLLEVLTARVDVVRFELRGHGSNVTRTPFGLDDLVDDLVEVLDATGVDRAHLAGISLGGMTAIRAAARFPGRVASLAVICAAPVLPRDTWLQRAAAVRAAGLGPLVPTVTKRWFTEAFVRRSPEVVRAFVGMLRATDPAGYSLACDLLADADVRPDLPSITAPTLVIGGREDTATPPSDQRLIAHGIADARLMILDDVAHMAPAAAPERIASAMLDHTGSPEMPGKSA</sequence>
<dbReference type="GO" id="GO:0003824">
    <property type="term" value="F:catalytic activity"/>
    <property type="evidence" value="ECO:0007669"/>
    <property type="project" value="UniProtKB-ARBA"/>
</dbReference>
<keyword evidence="3" id="KW-1185">Reference proteome</keyword>
<evidence type="ECO:0000313" key="2">
    <source>
        <dbReference type="EMBL" id="PZF83830.1"/>
    </source>
</evidence>
<dbReference type="PRINTS" id="PR00111">
    <property type="entry name" value="ABHYDROLASE"/>
</dbReference>
<dbReference type="SUPFAM" id="SSF53474">
    <property type="entry name" value="alpha/beta-Hydrolases"/>
    <property type="match status" value="1"/>
</dbReference>
<reference evidence="2 3" key="1">
    <citation type="submission" date="2018-01" db="EMBL/GenBank/DDBJ databases">
        <title>Draft genome sequence of Jiangella sp. GTF31.</title>
        <authorList>
            <person name="Sahin N."/>
            <person name="Ay H."/>
            <person name="Saygin H."/>
        </authorList>
    </citation>
    <scope>NUCLEOTIDE SEQUENCE [LARGE SCALE GENOMIC DNA]</scope>
    <source>
        <strain evidence="2 3">GTF31</strain>
    </source>
</reference>
<protein>
    <submittedName>
        <fullName evidence="2">3-oxoadipate enol-lactonase</fullName>
    </submittedName>
</protein>
<evidence type="ECO:0000313" key="3">
    <source>
        <dbReference type="Proteomes" id="UP000248764"/>
    </source>
</evidence>